<proteinExistence type="predicted"/>
<dbReference type="RefSeq" id="WP_213371605.1">
    <property type="nucleotide sequence ID" value="NZ_QTKX01000003.1"/>
</dbReference>
<keyword evidence="3" id="KW-1185">Reference proteome</keyword>
<accession>A0A944CPZ9</accession>
<keyword evidence="1" id="KW-0812">Transmembrane</keyword>
<organism evidence="2 3">
    <name type="scientific">Mesobacillus boroniphilus</name>
    <dbReference type="NCBI Taxonomy" id="308892"/>
    <lineage>
        <taxon>Bacteria</taxon>
        <taxon>Bacillati</taxon>
        <taxon>Bacillota</taxon>
        <taxon>Bacilli</taxon>
        <taxon>Bacillales</taxon>
        <taxon>Bacillaceae</taxon>
        <taxon>Mesobacillus</taxon>
    </lineage>
</organism>
<reference evidence="2 3" key="1">
    <citation type="journal article" date="2021" name="Microorganisms">
        <title>Bacterial Dimethylsulfoniopropionate Biosynthesis in the East China Sea.</title>
        <authorList>
            <person name="Liu J."/>
            <person name="Zhang Y."/>
            <person name="Liu J."/>
            <person name="Zhong H."/>
            <person name="Williams B.T."/>
            <person name="Zheng Y."/>
            <person name="Curson A.R.J."/>
            <person name="Sun C."/>
            <person name="Sun H."/>
            <person name="Song D."/>
            <person name="Wagner Mackenzie B."/>
            <person name="Bermejo Martinez A."/>
            <person name="Todd J.D."/>
            <person name="Zhang X.H."/>
        </authorList>
    </citation>
    <scope>NUCLEOTIDE SEQUENCE [LARGE SCALE GENOMIC DNA]</scope>
    <source>
        <strain evidence="2 3">ESS08</strain>
    </source>
</reference>
<feature type="transmembrane region" description="Helical" evidence="1">
    <location>
        <begin position="87"/>
        <end position="105"/>
    </location>
</feature>
<dbReference type="EMBL" id="QTKX01000003">
    <property type="protein sequence ID" value="MBS8266357.1"/>
    <property type="molecule type" value="Genomic_DNA"/>
</dbReference>
<dbReference type="Proteomes" id="UP000761411">
    <property type="component" value="Unassembled WGS sequence"/>
</dbReference>
<feature type="transmembrane region" description="Helical" evidence="1">
    <location>
        <begin position="62"/>
        <end position="80"/>
    </location>
</feature>
<sequence length="125" mass="14809">MLFTKQTNFNLSGVQYQFDQETMTMTIEKGVWNKQVDERQVTAQEALDVMLPINETNQLWKMNIYLIALFAAVFIALFFTPLRPKRYFKWFMLIYFILLATFIIWDISIHKDLTGKISVVLKSLE</sequence>
<keyword evidence="1" id="KW-0472">Membrane</keyword>
<dbReference type="AlphaFoldDB" id="A0A944CPZ9"/>
<gene>
    <name evidence="2" type="ORF">DYI25_18195</name>
</gene>
<keyword evidence="1" id="KW-1133">Transmembrane helix</keyword>
<evidence type="ECO:0000313" key="3">
    <source>
        <dbReference type="Proteomes" id="UP000761411"/>
    </source>
</evidence>
<evidence type="ECO:0000313" key="2">
    <source>
        <dbReference type="EMBL" id="MBS8266357.1"/>
    </source>
</evidence>
<name>A0A944CPZ9_9BACI</name>
<evidence type="ECO:0000256" key="1">
    <source>
        <dbReference type="SAM" id="Phobius"/>
    </source>
</evidence>
<protein>
    <submittedName>
        <fullName evidence="2">Uncharacterized protein</fullName>
    </submittedName>
</protein>
<comment type="caution">
    <text evidence="2">The sequence shown here is derived from an EMBL/GenBank/DDBJ whole genome shotgun (WGS) entry which is preliminary data.</text>
</comment>